<comment type="similarity">
    <text evidence="2">Belongs to the autoinducer-2 exporter (AI-2E) (TC 2.A.86) family.</text>
</comment>
<evidence type="ECO:0000256" key="5">
    <source>
        <dbReference type="ARBA" id="ARBA00022692"/>
    </source>
</evidence>
<evidence type="ECO:0000313" key="10">
    <source>
        <dbReference type="EMBL" id="RUL87673.1"/>
    </source>
</evidence>
<feature type="transmembrane region" description="Helical" evidence="9">
    <location>
        <begin position="197"/>
        <end position="216"/>
    </location>
</feature>
<feature type="transmembrane region" description="Helical" evidence="9">
    <location>
        <begin position="367"/>
        <end position="384"/>
    </location>
</feature>
<comment type="subcellular location">
    <subcellularLocation>
        <location evidence="1">Cell membrane</location>
        <topology evidence="1">Multi-pass membrane protein</topology>
    </subcellularLocation>
</comment>
<evidence type="ECO:0000256" key="1">
    <source>
        <dbReference type="ARBA" id="ARBA00004651"/>
    </source>
</evidence>
<dbReference type="AlphaFoldDB" id="A0A432MJU0"/>
<sequence>MADRTVRIRMNHPVIVTVLILAIIAFMYFAAEVLRPLALALLLSLVLAPLVGWLERRGLPRVLAVVLTVVLTLGALGGVGFVVIQQLGQLATDLTEHRGEIERKISEVVRTGKPSTVGELKDMAEDMSRSILEPDRADGEDAGVALAELPEAPGVGPPPFSGRPEETPEDEESAIYKVEVVERPTIQDRFRTAVGPLLEPAAIFGIVLVLTAFMLITRDDLFGRVIQVIGLSHISLTTRTLGEAGERISRYLMTFSFFNAVCGLILGIGLFLIGVPYAVLWGFLVFVLRFIPYVGPWTAFLMPLGYSFVFSEGWQEPILVAVLFISFEAFSEYVLEPVLYGRTTGITAVGLLIAAMFWTWLWGAPGLLLSTPLTVCLAVLGKYVPALRFFATMLGEDAVLEPGALFYQRTLARDSDGAIDVVEEYLDEGKPIEAAFDEILIPALSHAERDLARGVIEEKDQVFLWNIVRTILDDLDARTSVEEDEARRRLASAEGRKVIGVASNDDADAMVLRMLALALRPSGVPVEVVSSGASPLEAAGHVSEGGGPQVVVLSHLPPVGLSSARYLVRRLKALYPDVPLWAGRWGEAGGEKARVRLSRMGADRLLNSIADAKLSIPELLLTRQSRRDHPRGAPTSS</sequence>
<feature type="transmembrane region" description="Helical" evidence="9">
    <location>
        <begin position="37"/>
        <end position="55"/>
    </location>
</feature>
<reference evidence="10 11" key="2">
    <citation type="submission" date="2019-01" db="EMBL/GenBank/DDBJ databases">
        <title>Tautonia sociabilis, a novel thermotolerant planctomycete of Isosphaeraceae family, isolated from a 4000 m deep subterranean habitat.</title>
        <authorList>
            <person name="Kovaleva O.L."/>
            <person name="Elcheninov A.G."/>
            <person name="Van Heerden E."/>
            <person name="Toshchakov S.V."/>
            <person name="Novikov A."/>
            <person name="Bonch-Osmolovskaya E.A."/>
            <person name="Kublanov I.V."/>
        </authorList>
    </citation>
    <scope>NUCLEOTIDE SEQUENCE [LARGE SCALE GENOMIC DNA]</scope>
    <source>
        <strain evidence="10 11">GM2012</strain>
    </source>
</reference>
<dbReference type="OrthoDB" id="9799225at2"/>
<keyword evidence="11" id="KW-1185">Reference proteome</keyword>
<feature type="transmembrane region" description="Helical" evidence="9">
    <location>
        <begin position="62"/>
        <end position="84"/>
    </location>
</feature>
<dbReference type="PANTHER" id="PTHR21716:SF53">
    <property type="entry name" value="PERMEASE PERM-RELATED"/>
    <property type="match status" value="1"/>
</dbReference>
<dbReference type="Proteomes" id="UP000280296">
    <property type="component" value="Unassembled WGS sequence"/>
</dbReference>
<evidence type="ECO:0000256" key="2">
    <source>
        <dbReference type="ARBA" id="ARBA00009773"/>
    </source>
</evidence>
<evidence type="ECO:0000256" key="9">
    <source>
        <dbReference type="SAM" id="Phobius"/>
    </source>
</evidence>
<name>A0A432MJU0_9BACT</name>
<feature type="transmembrane region" description="Helical" evidence="9">
    <location>
        <begin position="12"/>
        <end position="31"/>
    </location>
</feature>
<protein>
    <submittedName>
        <fullName evidence="10">AI-2E family transporter</fullName>
    </submittedName>
</protein>
<organism evidence="10 11">
    <name type="scientific">Tautonia sociabilis</name>
    <dbReference type="NCBI Taxonomy" id="2080755"/>
    <lineage>
        <taxon>Bacteria</taxon>
        <taxon>Pseudomonadati</taxon>
        <taxon>Planctomycetota</taxon>
        <taxon>Planctomycetia</taxon>
        <taxon>Isosphaerales</taxon>
        <taxon>Isosphaeraceae</taxon>
        <taxon>Tautonia</taxon>
    </lineage>
</organism>
<evidence type="ECO:0000256" key="7">
    <source>
        <dbReference type="ARBA" id="ARBA00023136"/>
    </source>
</evidence>
<comment type="caution">
    <text evidence="10">The sequence shown here is derived from an EMBL/GenBank/DDBJ whole genome shotgun (WGS) entry which is preliminary data.</text>
</comment>
<keyword evidence="4" id="KW-1003">Cell membrane</keyword>
<dbReference type="PANTHER" id="PTHR21716">
    <property type="entry name" value="TRANSMEMBRANE PROTEIN"/>
    <property type="match status" value="1"/>
</dbReference>
<reference evidence="10 11" key="1">
    <citation type="submission" date="2018-12" db="EMBL/GenBank/DDBJ databases">
        <authorList>
            <person name="Toschakov S.V."/>
        </authorList>
    </citation>
    <scope>NUCLEOTIDE SEQUENCE [LARGE SCALE GENOMIC DNA]</scope>
    <source>
        <strain evidence="10 11">GM2012</strain>
    </source>
</reference>
<dbReference type="GO" id="GO:0005886">
    <property type="term" value="C:plasma membrane"/>
    <property type="evidence" value="ECO:0007669"/>
    <property type="project" value="UniProtKB-SubCell"/>
</dbReference>
<keyword evidence="5 9" id="KW-0812">Transmembrane</keyword>
<evidence type="ECO:0000256" key="4">
    <source>
        <dbReference type="ARBA" id="ARBA00022475"/>
    </source>
</evidence>
<evidence type="ECO:0000256" key="3">
    <source>
        <dbReference type="ARBA" id="ARBA00022448"/>
    </source>
</evidence>
<dbReference type="Pfam" id="PF01594">
    <property type="entry name" value="AI-2E_transport"/>
    <property type="match status" value="2"/>
</dbReference>
<dbReference type="InterPro" id="IPR002549">
    <property type="entry name" value="AI-2E-like"/>
</dbReference>
<evidence type="ECO:0000256" key="6">
    <source>
        <dbReference type="ARBA" id="ARBA00022989"/>
    </source>
</evidence>
<keyword evidence="3" id="KW-0813">Transport</keyword>
<dbReference type="RefSeq" id="WP_126725383.1">
    <property type="nucleotide sequence ID" value="NZ_RYZH01000018.1"/>
</dbReference>
<proteinExistence type="inferred from homology"/>
<feature type="transmembrane region" description="Helical" evidence="9">
    <location>
        <begin position="257"/>
        <end position="284"/>
    </location>
</feature>
<keyword evidence="6 9" id="KW-1133">Transmembrane helix</keyword>
<evidence type="ECO:0000313" key="11">
    <source>
        <dbReference type="Proteomes" id="UP000280296"/>
    </source>
</evidence>
<gene>
    <name evidence="10" type="ORF">TsocGM_10815</name>
</gene>
<evidence type="ECO:0000256" key="8">
    <source>
        <dbReference type="SAM" id="MobiDB-lite"/>
    </source>
</evidence>
<accession>A0A432MJU0</accession>
<feature type="transmembrane region" description="Helical" evidence="9">
    <location>
        <begin position="339"/>
        <end position="361"/>
    </location>
</feature>
<feature type="region of interest" description="Disordered" evidence="8">
    <location>
        <begin position="149"/>
        <end position="171"/>
    </location>
</feature>
<keyword evidence="7 9" id="KW-0472">Membrane</keyword>
<dbReference type="EMBL" id="RYZH01000018">
    <property type="protein sequence ID" value="RUL87673.1"/>
    <property type="molecule type" value="Genomic_DNA"/>
</dbReference>